<dbReference type="InterPro" id="IPR003594">
    <property type="entry name" value="HATPase_dom"/>
</dbReference>
<evidence type="ECO:0000256" key="8">
    <source>
        <dbReference type="ARBA" id="ARBA00022989"/>
    </source>
</evidence>
<dbReference type="EMBL" id="BOMB01000014">
    <property type="protein sequence ID" value="GID11705.1"/>
    <property type="molecule type" value="Genomic_DNA"/>
</dbReference>
<dbReference type="InterPro" id="IPR013587">
    <property type="entry name" value="Nitrate/nitrite_sensing"/>
</dbReference>
<proteinExistence type="predicted"/>
<dbReference type="EC" id="2.7.13.3" evidence="3"/>
<comment type="caution">
    <text evidence="12">The sequence shown here is derived from an EMBL/GenBank/DDBJ whole genome shotgun (WGS) entry which is preliminary data.</text>
</comment>
<evidence type="ECO:0000256" key="1">
    <source>
        <dbReference type="ARBA" id="ARBA00000085"/>
    </source>
</evidence>
<evidence type="ECO:0000256" key="6">
    <source>
        <dbReference type="ARBA" id="ARBA00022692"/>
    </source>
</evidence>
<dbReference type="Proteomes" id="UP000612808">
    <property type="component" value="Unassembled WGS sequence"/>
</dbReference>
<dbReference type="GO" id="GO:0004673">
    <property type="term" value="F:protein histidine kinase activity"/>
    <property type="evidence" value="ECO:0007669"/>
    <property type="project" value="UniProtKB-EC"/>
</dbReference>
<evidence type="ECO:0000256" key="10">
    <source>
        <dbReference type="SAM" id="MobiDB-lite"/>
    </source>
</evidence>
<dbReference type="PANTHER" id="PTHR45436:SF5">
    <property type="entry name" value="SENSOR HISTIDINE KINASE TRCS"/>
    <property type="match status" value="1"/>
</dbReference>
<evidence type="ECO:0000256" key="2">
    <source>
        <dbReference type="ARBA" id="ARBA00004370"/>
    </source>
</evidence>
<gene>
    <name evidence="12" type="ORF">Aru02nite_25940</name>
</gene>
<dbReference type="InterPro" id="IPR050428">
    <property type="entry name" value="TCS_sensor_his_kinase"/>
</dbReference>
<protein>
    <recommendedName>
        <fullName evidence="3">histidine kinase</fullName>
        <ecNumber evidence="3">2.7.13.3</ecNumber>
    </recommendedName>
</protein>
<evidence type="ECO:0000256" key="7">
    <source>
        <dbReference type="ARBA" id="ARBA00022777"/>
    </source>
</evidence>
<keyword evidence="7" id="KW-0418">Kinase</keyword>
<evidence type="ECO:0000256" key="9">
    <source>
        <dbReference type="ARBA" id="ARBA00023012"/>
    </source>
</evidence>
<comment type="catalytic activity">
    <reaction evidence="1">
        <text>ATP + protein L-histidine = ADP + protein N-phospho-L-histidine.</text>
        <dbReference type="EC" id="2.7.13.3"/>
    </reaction>
</comment>
<keyword evidence="13" id="KW-1185">Reference proteome</keyword>
<dbReference type="GO" id="GO:0000160">
    <property type="term" value="P:phosphorelay signal transduction system"/>
    <property type="evidence" value="ECO:0007669"/>
    <property type="project" value="UniProtKB-KW"/>
</dbReference>
<name>A0A8J3NCB3_9ACTN</name>
<organism evidence="12 13">
    <name type="scientific">Actinocatenispora rupis</name>
    <dbReference type="NCBI Taxonomy" id="519421"/>
    <lineage>
        <taxon>Bacteria</taxon>
        <taxon>Bacillati</taxon>
        <taxon>Actinomycetota</taxon>
        <taxon>Actinomycetes</taxon>
        <taxon>Micromonosporales</taxon>
        <taxon>Micromonosporaceae</taxon>
        <taxon>Actinocatenispora</taxon>
    </lineage>
</organism>
<keyword evidence="5" id="KW-0808">Transferase</keyword>
<dbReference type="Pfam" id="PF08376">
    <property type="entry name" value="NIT"/>
    <property type="match status" value="1"/>
</dbReference>
<evidence type="ECO:0000256" key="3">
    <source>
        <dbReference type="ARBA" id="ARBA00012438"/>
    </source>
</evidence>
<reference evidence="12" key="1">
    <citation type="submission" date="2021-01" db="EMBL/GenBank/DDBJ databases">
        <title>Whole genome shotgun sequence of Actinocatenispora rupis NBRC 107355.</title>
        <authorList>
            <person name="Komaki H."/>
            <person name="Tamura T."/>
        </authorList>
    </citation>
    <scope>NUCLEOTIDE SEQUENCE</scope>
    <source>
        <strain evidence="12">NBRC 107355</strain>
    </source>
</reference>
<evidence type="ECO:0000256" key="4">
    <source>
        <dbReference type="ARBA" id="ARBA00022553"/>
    </source>
</evidence>
<dbReference type="GO" id="GO:0005886">
    <property type="term" value="C:plasma membrane"/>
    <property type="evidence" value="ECO:0007669"/>
    <property type="project" value="TreeGrafter"/>
</dbReference>
<comment type="subcellular location">
    <subcellularLocation>
        <location evidence="2">Membrane</location>
    </subcellularLocation>
</comment>
<keyword evidence="6" id="KW-0812">Transmembrane</keyword>
<evidence type="ECO:0000259" key="11">
    <source>
        <dbReference type="PROSITE" id="PS50109"/>
    </source>
</evidence>
<dbReference type="Gene3D" id="6.10.340.10">
    <property type="match status" value="1"/>
</dbReference>
<keyword evidence="8" id="KW-1133">Transmembrane helix</keyword>
<feature type="domain" description="Histidine kinase" evidence="11">
    <location>
        <begin position="508"/>
        <end position="613"/>
    </location>
</feature>
<dbReference type="CDD" id="cd06225">
    <property type="entry name" value="HAMP"/>
    <property type="match status" value="1"/>
</dbReference>
<dbReference type="AlphaFoldDB" id="A0A8J3NCB3"/>
<evidence type="ECO:0000313" key="13">
    <source>
        <dbReference type="Proteomes" id="UP000612808"/>
    </source>
</evidence>
<keyword evidence="9" id="KW-0902">Two-component regulatory system</keyword>
<dbReference type="InterPro" id="IPR036890">
    <property type="entry name" value="HATPase_C_sf"/>
</dbReference>
<dbReference type="InterPro" id="IPR005467">
    <property type="entry name" value="His_kinase_dom"/>
</dbReference>
<evidence type="ECO:0000313" key="12">
    <source>
        <dbReference type="EMBL" id="GID11705.1"/>
    </source>
</evidence>
<dbReference type="SMART" id="SM00304">
    <property type="entry name" value="HAMP"/>
    <property type="match status" value="1"/>
</dbReference>
<sequence length="813" mass="85547">MAILALAAISLGEVAGQGLDANRVLALARLSSSAGVLVQRLQDERAVSATYLFASAKRQDQLTRQLETSRSATDRAATTYASRRAAVSGDVSGLDAIDAGVANLRDLRLSISTPGKIALSAAVFKYRILIADLISFRQKLTQLGASSGTSDLAGASASMSTAMENLALEQLNVLRAVQFGALTPELQKNFVGATTARDEALLEFDGTAPAADRSLFSRSMQGAAVQMVQRVEGTMAQTGLGRPLSLPTSIDDVDQAYAGQRALMRKVEAQTDGELVDRLTAYHDSRIDQAAIEAGAVAVTLVLAIGLTLIVARGMAGSLRRLRQGALDVAYRELPGSVARLREEEGLGDRTPAEFAEQVRDAVPVSGRDEIGQVAQAFNAVHREAVRGAAEQAVMRAGVSMLFVNLARRSQVMVDRLIGQLDGLESGEEDPDRLAQLFQLDHLATRMRRNNDNLLVLAGANAARSRRDAAPLSDVLRAAQGEIEQYTRVEFGVVDPDVRVAAGAVNDVVHLVAELLDNATAFSRPDTVVLLEACRVGHRAYVTIVDRGIGIAPEQLAELNERLASPPPVDVAASRMMGLVVVGRIARRIGVTVELRPATGGGTLAEVVMPGDLLDDDVPPARRPAAVGAQRRPAPTPVPVAPRRAVPAAPAEYPVAPVSRGTVGAQTTYEHRTVSPVSDDTVHADPARADVMHGDTVHGDAAPAEPVRADAADGVSAWLRRPPPSAAEAPADQWRTTADSGWRAASAVGAAKPAPPPAPGTGGLPRRQPMAELVPGAVEGPKPVARRSPESVRGLLSAYQRGIERGRAAGPDA</sequence>
<dbReference type="PANTHER" id="PTHR45436">
    <property type="entry name" value="SENSOR HISTIDINE KINASE YKOH"/>
    <property type="match status" value="1"/>
</dbReference>
<dbReference type="SUPFAM" id="SSF55874">
    <property type="entry name" value="ATPase domain of HSP90 chaperone/DNA topoisomerase II/histidine kinase"/>
    <property type="match status" value="1"/>
</dbReference>
<dbReference type="PROSITE" id="PS50109">
    <property type="entry name" value="HIS_KIN"/>
    <property type="match status" value="1"/>
</dbReference>
<keyword evidence="8" id="KW-0472">Membrane</keyword>
<dbReference type="Pfam" id="PF02518">
    <property type="entry name" value="HATPase_c"/>
    <property type="match status" value="1"/>
</dbReference>
<dbReference type="Gene3D" id="3.30.565.10">
    <property type="entry name" value="Histidine kinase-like ATPase, C-terminal domain"/>
    <property type="match status" value="1"/>
</dbReference>
<keyword evidence="4" id="KW-0597">Phosphoprotein</keyword>
<dbReference type="SMART" id="SM00387">
    <property type="entry name" value="HATPase_c"/>
    <property type="match status" value="1"/>
</dbReference>
<evidence type="ECO:0000256" key="5">
    <source>
        <dbReference type="ARBA" id="ARBA00022679"/>
    </source>
</evidence>
<dbReference type="InterPro" id="IPR003660">
    <property type="entry name" value="HAMP_dom"/>
</dbReference>
<feature type="region of interest" description="Disordered" evidence="10">
    <location>
        <begin position="748"/>
        <end position="792"/>
    </location>
</feature>
<accession>A0A8J3NCB3</accession>